<reference evidence="2 3" key="2">
    <citation type="submission" date="2019-11" db="EMBL/GenBank/DDBJ databases">
        <title>A de novo genome assembly of a pear dwarfing rootstock.</title>
        <authorList>
            <person name="Wang F."/>
            <person name="Wang J."/>
            <person name="Li S."/>
            <person name="Zhang Y."/>
            <person name="Fang M."/>
            <person name="Ma L."/>
            <person name="Zhao Y."/>
            <person name="Jiang S."/>
        </authorList>
    </citation>
    <scope>NUCLEOTIDE SEQUENCE [LARGE SCALE GENOMIC DNA]</scope>
    <source>
        <strain evidence="2">S2</strain>
        <tissue evidence="2">Leaf</tissue>
    </source>
</reference>
<evidence type="ECO:0000313" key="2">
    <source>
        <dbReference type="EMBL" id="KAB2614216.1"/>
    </source>
</evidence>
<keyword evidence="3" id="KW-1185">Reference proteome</keyword>
<evidence type="ECO:0000256" key="1">
    <source>
        <dbReference type="SAM" id="Phobius"/>
    </source>
</evidence>
<evidence type="ECO:0000313" key="3">
    <source>
        <dbReference type="Proteomes" id="UP000327157"/>
    </source>
</evidence>
<comment type="caution">
    <text evidence="2">The sequence shown here is derived from an EMBL/GenBank/DDBJ whole genome shotgun (WGS) entry which is preliminary data.</text>
</comment>
<sequence length="156" mass="17820">MEDCNMIAADCVVISCCCQCLILQITIFILYKLPCKLIRKTREYTMKKLQQRRRKEIIVLDTCKDVDFASVVGESMRSSMEAGGGHSCRRCMEEVEEVLQEFSQRGEFGFGSFWGRGELGCSPTHHSPNHDPFDTSFVQYHLIEMVALSSIDHKAR</sequence>
<feature type="transmembrane region" description="Helical" evidence="1">
    <location>
        <begin position="6"/>
        <end position="31"/>
    </location>
</feature>
<dbReference type="PANTHER" id="PTHR33264">
    <property type="entry name" value="EXPRESSED PROTEIN"/>
    <property type="match status" value="1"/>
</dbReference>
<reference evidence="2 3" key="1">
    <citation type="submission" date="2019-09" db="EMBL/GenBank/DDBJ databases">
        <authorList>
            <person name="Ou C."/>
        </authorList>
    </citation>
    <scope>NUCLEOTIDE SEQUENCE [LARGE SCALE GENOMIC DNA]</scope>
    <source>
        <strain evidence="2">S2</strain>
        <tissue evidence="2">Leaf</tissue>
    </source>
</reference>
<dbReference type="PANTHER" id="PTHR33264:SF27">
    <property type="entry name" value="TRANSMEMBRANE PROTEIN"/>
    <property type="match status" value="1"/>
</dbReference>
<name>A0A5N5GFD6_9ROSA</name>
<keyword evidence="1" id="KW-1133">Transmembrane helix</keyword>
<organism evidence="2 3">
    <name type="scientific">Pyrus ussuriensis x Pyrus communis</name>
    <dbReference type="NCBI Taxonomy" id="2448454"/>
    <lineage>
        <taxon>Eukaryota</taxon>
        <taxon>Viridiplantae</taxon>
        <taxon>Streptophyta</taxon>
        <taxon>Embryophyta</taxon>
        <taxon>Tracheophyta</taxon>
        <taxon>Spermatophyta</taxon>
        <taxon>Magnoliopsida</taxon>
        <taxon>eudicotyledons</taxon>
        <taxon>Gunneridae</taxon>
        <taxon>Pentapetalae</taxon>
        <taxon>rosids</taxon>
        <taxon>fabids</taxon>
        <taxon>Rosales</taxon>
        <taxon>Rosaceae</taxon>
        <taxon>Amygdaloideae</taxon>
        <taxon>Maleae</taxon>
        <taxon>Pyrus</taxon>
    </lineage>
</organism>
<dbReference type="Proteomes" id="UP000327157">
    <property type="component" value="Unassembled WGS sequence"/>
</dbReference>
<keyword evidence="1" id="KW-0472">Membrane</keyword>
<keyword evidence="1" id="KW-0812">Transmembrane</keyword>
<dbReference type="OrthoDB" id="1914633at2759"/>
<protein>
    <submittedName>
        <fullName evidence="2">Uncharacterized protein</fullName>
    </submittedName>
</protein>
<accession>A0A5N5GFD6</accession>
<dbReference type="AlphaFoldDB" id="A0A5N5GFD6"/>
<proteinExistence type="predicted"/>
<dbReference type="EMBL" id="SMOL01000453">
    <property type="protein sequence ID" value="KAB2614216.1"/>
    <property type="molecule type" value="Genomic_DNA"/>
</dbReference>
<gene>
    <name evidence="2" type="ORF">D8674_037303</name>
</gene>